<name>A0ABU3UHW9_9ACTN</name>
<dbReference type="EMBL" id="JARAKF010000006">
    <property type="protein sequence ID" value="MDU9001870.1"/>
    <property type="molecule type" value="Genomic_DNA"/>
</dbReference>
<gene>
    <name evidence="1" type="ORF">PU648_14115</name>
    <name evidence="2" type="ORF">PU648_58720</name>
</gene>
<organism evidence="1 3">
    <name type="scientific">Streptomyces mirabilis</name>
    <dbReference type="NCBI Taxonomy" id="68239"/>
    <lineage>
        <taxon>Bacteria</taxon>
        <taxon>Bacillati</taxon>
        <taxon>Actinomycetota</taxon>
        <taxon>Actinomycetes</taxon>
        <taxon>Kitasatosporales</taxon>
        <taxon>Streptomycetaceae</taxon>
        <taxon>Streptomyces</taxon>
    </lineage>
</organism>
<sequence>MTASSIPAWFLLPGENAQSEYEMLRSHLLEHGRMPYSLAAARFARRGLAGLISWPSGERDFRAEVSGARRPAWTPHHDPRLDVLAAVFEVLLDVADHLEPKNDQWQRWAR</sequence>
<dbReference type="EMBL" id="JARAKF010000001">
    <property type="protein sequence ID" value="MDU8993456.1"/>
    <property type="molecule type" value="Genomic_DNA"/>
</dbReference>
<accession>A0ABU3UHW9</accession>
<keyword evidence="3" id="KW-1185">Reference proteome</keyword>
<dbReference type="RefSeq" id="WP_316732671.1">
    <property type="nucleotide sequence ID" value="NZ_JARAKF010000001.1"/>
</dbReference>
<evidence type="ECO:0000313" key="1">
    <source>
        <dbReference type="EMBL" id="MDU8993456.1"/>
    </source>
</evidence>
<comment type="caution">
    <text evidence="1">The sequence shown here is derived from an EMBL/GenBank/DDBJ whole genome shotgun (WGS) entry which is preliminary data.</text>
</comment>
<evidence type="ECO:0000313" key="3">
    <source>
        <dbReference type="Proteomes" id="UP001257627"/>
    </source>
</evidence>
<protein>
    <submittedName>
        <fullName evidence="1">Uncharacterized protein</fullName>
    </submittedName>
</protein>
<evidence type="ECO:0000313" key="2">
    <source>
        <dbReference type="EMBL" id="MDU9001870.1"/>
    </source>
</evidence>
<dbReference type="Proteomes" id="UP001257627">
    <property type="component" value="Unassembled WGS sequence"/>
</dbReference>
<reference evidence="1 3" key="1">
    <citation type="submission" date="2023-02" db="EMBL/GenBank/DDBJ databases">
        <authorList>
            <person name="Maleckis M."/>
        </authorList>
    </citation>
    <scope>NUCLEOTIDE SEQUENCE [LARGE SCALE GENOMIC DNA]</scope>
    <source>
        <strain evidence="1 3">P8-A2</strain>
    </source>
</reference>
<proteinExistence type="predicted"/>